<feature type="compositionally biased region" description="Acidic residues" evidence="1">
    <location>
        <begin position="11"/>
        <end position="30"/>
    </location>
</feature>
<feature type="compositionally biased region" description="Basic and acidic residues" evidence="1">
    <location>
        <begin position="37"/>
        <end position="100"/>
    </location>
</feature>
<sequence>MLKLNLQYFAEEGEGNTDNQQDEGNQEGGDDNSITLSKEELEKEKQREADRRVQQALEKERQKLKEQMQQEIERERREAEELAKLSEKERQQKEFEQQQQKFEEEKKKFYRERLKLQAEQDLHERQLPTSIAPYLLADDAEKTLEVIKEVEVKWKEALEDEVKKRLATDKPNVGSTKMKGATSSLAELAKEANIRK</sequence>
<dbReference type="InterPro" id="IPR025580">
    <property type="entry name" value="Gp46"/>
</dbReference>
<dbReference type="Pfam" id="PF14265">
    <property type="entry name" value="DUF4355"/>
    <property type="match status" value="1"/>
</dbReference>
<organism evidence="2 3">
    <name type="scientific">Alteribacillus persepolensis</name>
    <dbReference type="NCBI Taxonomy" id="568899"/>
    <lineage>
        <taxon>Bacteria</taxon>
        <taxon>Bacillati</taxon>
        <taxon>Bacillota</taxon>
        <taxon>Bacilli</taxon>
        <taxon>Bacillales</taxon>
        <taxon>Bacillaceae</taxon>
        <taxon>Alteribacillus</taxon>
    </lineage>
</organism>
<gene>
    <name evidence="2" type="ORF">SAMN05192534_12360</name>
</gene>
<feature type="region of interest" description="Disordered" evidence="1">
    <location>
        <begin position="167"/>
        <end position="196"/>
    </location>
</feature>
<dbReference type="Proteomes" id="UP000199163">
    <property type="component" value="Unassembled WGS sequence"/>
</dbReference>
<protein>
    <submittedName>
        <fullName evidence="2">Uncharacterized protein</fullName>
    </submittedName>
</protein>
<dbReference type="EMBL" id="FNDK01000023">
    <property type="protein sequence ID" value="SDI15777.1"/>
    <property type="molecule type" value="Genomic_DNA"/>
</dbReference>
<evidence type="ECO:0000313" key="3">
    <source>
        <dbReference type="Proteomes" id="UP000199163"/>
    </source>
</evidence>
<reference evidence="3" key="1">
    <citation type="submission" date="2016-10" db="EMBL/GenBank/DDBJ databases">
        <authorList>
            <person name="Varghese N."/>
            <person name="Submissions S."/>
        </authorList>
    </citation>
    <scope>NUCLEOTIDE SEQUENCE [LARGE SCALE GENOMIC DNA]</scope>
    <source>
        <strain evidence="3">DSM 21632</strain>
    </source>
</reference>
<keyword evidence="3" id="KW-1185">Reference proteome</keyword>
<dbReference type="AlphaFoldDB" id="A0A1G8IAA8"/>
<feature type="region of interest" description="Disordered" evidence="1">
    <location>
        <begin position="1"/>
        <end position="100"/>
    </location>
</feature>
<dbReference type="STRING" id="568899.SAMN05192534_12360"/>
<evidence type="ECO:0000313" key="2">
    <source>
        <dbReference type="EMBL" id="SDI15777.1"/>
    </source>
</evidence>
<dbReference type="RefSeq" id="WP_091275621.1">
    <property type="nucleotide sequence ID" value="NZ_FNDK01000023.1"/>
</dbReference>
<proteinExistence type="predicted"/>
<accession>A0A1G8IAA8</accession>
<evidence type="ECO:0000256" key="1">
    <source>
        <dbReference type="SAM" id="MobiDB-lite"/>
    </source>
</evidence>
<name>A0A1G8IAA8_9BACI</name>